<dbReference type="AlphaFoldDB" id="A0AAV4MTU8"/>
<comment type="caution">
    <text evidence="1">The sequence shown here is derived from an EMBL/GenBank/DDBJ whole genome shotgun (WGS) entry which is preliminary data.</text>
</comment>
<protein>
    <submittedName>
        <fullName evidence="1">Uncharacterized protein</fullName>
    </submittedName>
</protein>
<name>A0AAV4MTU8_CAEEX</name>
<dbReference type="Proteomes" id="UP001054945">
    <property type="component" value="Unassembled WGS sequence"/>
</dbReference>
<sequence length="149" mass="17110">MRTLFCSLTETKDRDIYCNCASIDIRVEREGYCEPLVIATDPKDLQLCVPVYLHQSRIQSVLIKLHNSALMQSMPGEHLLCNLQDILLQTIRRCKFKTHCHRSHCLQSPDILLQTITGCKSKTHCHRGVFSRTSAWAVFTLSMVPSHRQ</sequence>
<organism evidence="1 2">
    <name type="scientific">Caerostris extrusa</name>
    <name type="common">Bark spider</name>
    <name type="synonym">Caerostris bankana</name>
    <dbReference type="NCBI Taxonomy" id="172846"/>
    <lineage>
        <taxon>Eukaryota</taxon>
        <taxon>Metazoa</taxon>
        <taxon>Ecdysozoa</taxon>
        <taxon>Arthropoda</taxon>
        <taxon>Chelicerata</taxon>
        <taxon>Arachnida</taxon>
        <taxon>Araneae</taxon>
        <taxon>Araneomorphae</taxon>
        <taxon>Entelegynae</taxon>
        <taxon>Araneoidea</taxon>
        <taxon>Araneidae</taxon>
        <taxon>Caerostris</taxon>
    </lineage>
</organism>
<evidence type="ECO:0000313" key="1">
    <source>
        <dbReference type="EMBL" id="GIX75360.1"/>
    </source>
</evidence>
<reference evidence="1 2" key="1">
    <citation type="submission" date="2021-06" db="EMBL/GenBank/DDBJ databases">
        <title>Caerostris extrusa draft genome.</title>
        <authorList>
            <person name="Kono N."/>
            <person name="Arakawa K."/>
        </authorList>
    </citation>
    <scope>NUCLEOTIDE SEQUENCE [LARGE SCALE GENOMIC DNA]</scope>
</reference>
<accession>A0AAV4MTU8</accession>
<gene>
    <name evidence="1" type="ORF">CEXT_224151</name>
</gene>
<proteinExistence type="predicted"/>
<keyword evidence="2" id="KW-1185">Reference proteome</keyword>
<dbReference type="EMBL" id="BPLR01020163">
    <property type="protein sequence ID" value="GIX75360.1"/>
    <property type="molecule type" value="Genomic_DNA"/>
</dbReference>
<evidence type="ECO:0000313" key="2">
    <source>
        <dbReference type="Proteomes" id="UP001054945"/>
    </source>
</evidence>